<dbReference type="AlphaFoldDB" id="A0A370QHR2"/>
<reference evidence="3 4" key="1">
    <citation type="submission" date="2018-07" db="EMBL/GenBank/DDBJ databases">
        <title>Genomic Encyclopedia of Type Strains, Phase IV (KMG-IV): sequencing the most valuable type-strain genomes for metagenomic binning, comparative biology and taxonomic classification.</title>
        <authorList>
            <person name="Goeker M."/>
        </authorList>
    </citation>
    <scope>NUCLEOTIDE SEQUENCE [LARGE SCALE GENOMIC DNA]</scope>
    <source>
        <strain evidence="3 4">DSM 103736</strain>
    </source>
</reference>
<evidence type="ECO:0000259" key="2">
    <source>
        <dbReference type="Pfam" id="PF07007"/>
    </source>
</evidence>
<dbReference type="RefSeq" id="WP_115459637.1">
    <property type="nucleotide sequence ID" value="NZ_QRAP01000008.1"/>
</dbReference>
<evidence type="ECO:0000313" key="4">
    <source>
        <dbReference type="Proteomes" id="UP000254848"/>
    </source>
</evidence>
<dbReference type="Proteomes" id="UP000254848">
    <property type="component" value="Unassembled WGS sequence"/>
</dbReference>
<keyword evidence="4" id="KW-1185">Reference proteome</keyword>
<feature type="chain" id="PRO_5016785778" evidence="1">
    <location>
        <begin position="21"/>
        <end position="124"/>
    </location>
</feature>
<proteinExistence type="predicted"/>
<dbReference type="Pfam" id="PF07007">
    <property type="entry name" value="LprI"/>
    <property type="match status" value="1"/>
</dbReference>
<gene>
    <name evidence="3" type="ORF">C8D90_108152</name>
</gene>
<dbReference type="PROSITE" id="PS51257">
    <property type="entry name" value="PROKAR_LIPOPROTEIN"/>
    <property type="match status" value="1"/>
</dbReference>
<feature type="domain" description="Lysozyme inhibitor LprI-like N-terminal" evidence="2">
    <location>
        <begin position="23"/>
        <end position="101"/>
    </location>
</feature>
<name>A0A370QHR2_9GAMM</name>
<dbReference type="EMBL" id="QRAP01000008">
    <property type="protein sequence ID" value="RDK87877.1"/>
    <property type="molecule type" value="Genomic_DNA"/>
</dbReference>
<dbReference type="InterPro" id="IPR009739">
    <property type="entry name" value="LprI-like_N"/>
</dbReference>
<comment type="caution">
    <text evidence="3">The sequence shown here is derived from an EMBL/GenBank/DDBJ whole genome shotgun (WGS) entry which is preliminary data.</text>
</comment>
<evidence type="ECO:0000256" key="1">
    <source>
        <dbReference type="SAM" id="SignalP"/>
    </source>
</evidence>
<keyword evidence="1" id="KW-0732">Signal</keyword>
<protein>
    <submittedName>
        <fullName evidence="3">Uncharacterized protein YecT (DUF1311 family)</fullName>
    </submittedName>
</protein>
<organism evidence="3 4">
    <name type="scientific">Enterobacillus tribolii</name>
    <dbReference type="NCBI Taxonomy" id="1487935"/>
    <lineage>
        <taxon>Bacteria</taxon>
        <taxon>Pseudomonadati</taxon>
        <taxon>Pseudomonadota</taxon>
        <taxon>Gammaproteobacteria</taxon>
        <taxon>Enterobacterales</taxon>
        <taxon>Hafniaceae</taxon>
        <taxon>Enterobacillus</taxon>
    </lineage>
</organism>
<sequence>MIKSALIGCSLLFVSASALALSCDNPNTPYDRTYCAALQMVQDDQLLNEQYKKTMSALNANQKKTVKTAQIQWLKQRDSECSSGSLVNLGCVNPKMSARIELLKSIERECRNAGCDEAKLSRVE</sequence>
<feature type="signal peptide" evidence="1">
    <location>
        <begin position="1"/>
        <end position="20"/>
    </location>
</feature>
<accession>A0A370QHR2</accession>
<dbReference type="OrthoDB" id="7340239at2"/>
<evidence type="ECO:0000313" key="3">
    <source>
        <dbReference type="EMBL" id="RDK87877.1"/>
    </source>
</evidence>
<dbReference type="Gene3D" id="1.20.1270.180">
    <property type="match status" value="1"/>
</dbReference>